<evidence type="ECO:0000313" key="1">
    <source>
        <dbReference type="EMBL" id="CAD1821603.1"/>
    </source>
</evidence>
<dbReference type="PANTHER" id="PTHR33833">
    <property type="entry name" value="NUCLEOLAR-LIKE PROTEIN-RELATED"/>
    <property type="match status" value="1"/>
</dbReference>
<accession>A0A6V7NSM7</accession>
<dbReference type="EMBL" id="LR862141">
    <property type="protein sequence ID" value="CAD1821603.1"/>
    <property type="molecule type" value="Genomic_DNA"/>
</dbReference>
<name>A0A6V7NSM7_ANACO</name>
<proteinExistence type="predicted"/>
<reference evidence="1" key="1">
    <citation type="submission" date="2020-07" db="EMBL/GenBank/DDBJ databases">
        <authorList>
            <person name="Lin J."/>
        </authorList>
    </citation>
    <scope>NUCLEOTIDE SEQUENCE</scope>
</reference>
<dbReference type="Pfam" id="PF10693">
    <property type="entry name" value="DUF2499"/>
    <property type="match status" value="1"/>
</dbReference>
<gene>
    <name evidence="1" type="ORF">CB5_LOCUS4814</name>
</gene>
<dbReference type="PANTHER" id="PTHR33833:SF3">
    <property type="entry name" value="YCF49-LIKE PROTEIN"/>
    <property type="match status" value="1"/>
</dbReference>
<organism evidence="1">
    <name type="scientific">Ananas comosus var. bracteatus</name>
    <name type="common">red pineapple</name>
    <dbReference type="NCBI Taxonomy" id="296719"/>
    <lineage>
        <taxon>Eukaryota</taxon>
        <taxon>Viridiplantae</taxon>
        <taxon>Streptophyta</taxon>
        <taxon>Embryophyta</taxon>
        <taxon>Tracheophyta</taxon>
        <taxon>Spermatophyta</taxon>
        <taxon>Magnoliopsida</taxon>
        <taxon>Liliopsida</taxon>
        <taxon>Poales</taxon>
        <taxon>Bromeliaceae</taxon>
        <taxon>Bromelioideae</taxon>
        <taxon>Ananas</taxon>
    </lineage>
</organism>
<dbReference type="AlphaFoldDB" id="A0A6V7NSM7"/>
<protein>
    <submittedName>
        <fullName evidence="1">Uncharacterized protein</fullName>
    </submittedName>
</protein>
<sequence>MASTVVATLCPSSSRLLLSTPPRLPASPLCSSSSAASSSHRSRAAPLPKGRALASAAALLAAGAGLALAAASANALPLGASAVLREPENALSLPTWAVHVSSVIEWVTAMVLVWEYGEKSGFPSWKGLSWGMSENRNSVVLSTMTAACAEKICYLAVEYILNPFRNDAIAIWPKVVSCKTRNISSTVYCNYSEKICCLGLGYILETFTKNNLVVGCTLDASSKMTLDTFLKLKL</sequence>
<dbReference type="InterPro" id="IPR019634">
    <property type="entry name" value="Uncharacterised_Ycf49"/>
</dbReference>